<dbReference type="PANTHER" id="PTHR30619:SF7">
    <property type="entry name" value="BETA-LACTAMASE DOMAIN PROTEIN"/>
    <property type="match status" value="1"/>
</dbReference>
<name>D6SJT3_9BACT</name>
<proteinExistence type="predicted"/>
<feature type="chain" id="PRO_5003087851" evidence="1">
    <location>
        <begin position="26"/>
        <end position="279"/>
    </location>
</feature>
<sequence>MLGQKTFLSAILLFLLAFFSPPAHSQITVTAIDVGQGDCVLIQSDTHKILIDAGWGYNDVADYLAGRDIFRIDKVVATHGHADHIGGLVGVLQRKDVDKVLYNGQTHTTNTFEKFIDAIAESEAAYHEPSRGESFELGDMTLKILHPERSAADYEGHLHDMNIVVRIEYGDFAAITSGDIEQDRELEILESGVDVSAQVLELGHHGSSTSSHPDWIEAVDPELAIWQAGEDNQYGHPHDETLSTLERLGIETIGTATHGTITITAQSDGSFEVESQRVP</sequence>
<keyword evidence="4" id="KW-1185">Reference proteome</keyword>
<protein>
    <submittedName>
        <fullName evidence="3">Beta-lactamase domain-containing protein</fullName>
    </submittedName>
</protein>
<dbReference type="eggNOG" id="COG2333">
    <property type="taxonomic scope" value="Bacteria"/>
</dbReference>
<dbReference type="EMBL" id="ACJN02000001">
    <property type="protein sequence ID" value="EFI36136.1"/>
    <property type="molecule type" value="Genomic_DNA"/>
</dbReference>
<dbReference type="InterPro" id="IPR036866">
    <property type="entry name" value="RibonucZ/Hydroxyglut_hydro"/>
</dbReference>
<evidence type="ECO:0000256" key="1">
    <source>
        <dbReference type="SAM" id="SignalP"/>
    </source>
</evidence>
<dbReference type="InterPro" id="IPR001279">
    <property type="entry name" value="Metallo-B-lactamas"/>
</dbReference>
<feature type="domain" description="Metallo-beta-lactamase" evidence="2">
    <location>
        <begin position="36"/>
        <end position="230"/>
    </location>
</feature>
<gene>
    <name evidence="3" type="ORF">Dthio_PD3589</name>
</gene>
<comment type="caution">
    <text evidence="3">The sequence shown here is derived from an EMBL/GenBank/DDBJ whole genome shotgun (WGS) entry which is preliminary data.</text>
</comment>
<dbReference type="RefSeq" id="WP_008869261.1">
    <property type="nucleotide sequence ID" value="NZ_ACJN02000001.1"/>
</dbReference>
<evidence type="ECO:0000313" key="3">
    <source>
        <dbReference type="EMBL" id="EFI36136.1"/>
    </source>
</evidence>
<dbReference type="CDD" id="cd07731">
    <property type="entry name" value="ComA-like_MBL-fold"/>
    <property type="match status" value="1"/>
</dbReference>
<evidence type="ECO:0000259" key="2">
    <source>
        <dbReference type="SMART" id="SM00849"/>
    </source>
</evidence>
<accession>D6SJT3</accession>
<organism evidence="3 4">
    <name type="scientific">Desulfonatronospira thiodismutans ASO3-1</name>
    <dbReference type="NCBI Taxonomy" id="555779"/>
    <lineage>
        <taxon>Bacteria</taxon>
        <taxon>Pseudomonadati</taxon>
        <taxon>Thermodesulfobacteriota</taxon>
        <taxon>Desulfovibrionia</taxon>
        <taxon>Desulfovibrionales</taxon>
        <taxon>Desulfonatronovibrionaceae</taxon>
        <taxon>Desulfonatronospira</taxon>
    </lineage>
</organism>
<evidence type="ECO:0000313" key="4">
    <source>
        <dbReference type="Proteomes" id="UP000005496"/>
    </source>
</evidence>
<feature type="signal peptide" evidence="1">
    <location>
        <begin position="1"/>
        <end position="25"/>
    </location>
</feature>
<dbReference type="SMART" id="SM00849">
    <property type="entry name" value="Lactamase_B"/>
    <property type="match status" value="1"/>
</dbReference>
<dbReference type="AlphaFoldDB" id="D6SJT3"/>
<dbReference type="SUPFAM" id="SSF56281">
    <property type="entry name" value="Metallo-hydrolase/oxidoreductase"/>
    <property type="match status" value="1"/>
</dbReference>
<dbReference type="Proteomes" id="UP000005496">
    <property type="component" value="Unassembled WGS sequence"/>
</dbReference>
<dbReference type="Gene3D" id="3.60.15.10">
    <property type="entry name" value="Ribonuclease Z/Hydroxyacylglutathione hydrolase-like"/>
    <property type="match status" value="1"/>
</dbReference>
<dbReference type="InterPro" id="IPR052159">
    <property type="entry name" value="Competence_DNA_uptake"/>
</dbReference>
<dbReference type="PANTHER" id="PTHR30619">
    <property type="entry name" value="DNA INTERNALIZATION/COMPETENCE PROTEIN COMEC/REC2"/>
    <property type="match status" value="1"/>
</dbReference>
<dbReference type="InterPro" id="IPR035681">
    <property type="entry name" value="ComA-like_MBL"/>
</dbReference>
<dbReference type="Pfam" id="PF00753">
    <property type="entry name" value="Lactamase_B"/>
    <property type="match status" value="1"/>
</dbReference>
<keyword evidence="1" id="KW-0732">Signal</keyword>
<reference evidence="3" key="1">
    <citation type="submission" date="2010-05" db="EMBL/GenBank/DDBJ databases">
        <title>The draft genome of Desulfonatronospira thiodismutans ASO3-1.</title>
        <authorList>
            <consortium name="US DOE Joint Genome Institute (JGI-PGF)"/>
            <person name="Lucas S."/>
            <person name="Copeland A."/>
            <person name="Lapidus A."/>
            <person name="Cheng J.-F."/>
            <person name="Bruce D."/>
            <person name="Goodwin L."/>
            <person name="Pitluck S."/>
            <person name="Chertkov O."/>
            <person name="Brettin T."/>
            <person name="Detter J.C."/>
            <person name="Han C."/>
            <person name="Land M.L."/>
            <person name="Hauser L."/>
            <person name="Kyrpides N."/>
            <person name="Mikhailova N."/>
            <person name="Muyzer G."/>
            <person name="Woyke T."/>
        </authorList>
    </citation>
    <scope>NUCLEOTIDE SEQUENCE [LARGE SCALE GENOMIC DNA]</scope>
    <source>
        <strain evidence="3">ASO3-1</strain>
    </source>
</reference>